<feature type="domain" description="SAC" evidence="2">
    <location>
        <begin position="128"/>
        <end position="577"/>
    </location>
</feature>
<keyword evidence="4" id="KW-1185">Reference proteome</keyword>
<dbReference type="GO" id="GO:0016791">
    <property type="term" value="F:phosphatase activity"/>
    <property type="evidence" value="ECO:0007669"/>
    <property type="project" value="InterPro"/>
</dbReference>
<reference evidence="3" key="1">
    <citation type="submission" date="2016-10" db="EMBL/GenBank/DDBJ databases">
        <authorList>
            <person name="Benchimol M."/>
            <person name="Almeida L.G."/>
            <person name="Vasconcelos A.T."/>
            <person name="Perreira-Neves A."/>
            <person name="Rosa I.A."/>
            <person name="Tasca T."/>
            <person name="Bogo M.R."/>
            <person name="de Souza W."/>
        </authorList>
    </citation>
    <scope>NUCLEOTIDE SEQUENCE [LARGE SCALE GENOMIC DNA]</scope>
    <source>
        <strain evidence="3">K</strain>
    </source>
</reference>
<dbReference type="PANTHER" id="PTHR46817">
    <property type="entry name" value="PHOSPHOINOSITIDE PHOSPHATASE SAC9-RELATED"/>
    <property type="match status" value="1"/>
</dbReference>
<dbReference type="EMBL" id="MLAK01000549">
    <property type="protein sequence ID" value="OHT13081.1"/>
    <property type="molecule type" value="Genomic_DNA"/>
</dbReference>
<dbReference type="RefSeq" id="XP_068366217.1">
    <property type="nucleotide sequence ID" value="XM_068491345.1"/>
</dbReference>
<feature type="region of interest" description="Disordered" evidence="1">
    <location>
        <begin position="366"/>
        <end position="471"/>
    </location>
</feature>
<feature type="compositionally biased region" description="Basic and acidic residues" evidence="1">
    <location>
        <begin position="413"/>
        <end position="432"/>
    </location>
</feature>
<comment type="caution">
    <text evidence="3">The sequence shown here is derived from an EMBL/GenBank/DDBJ whole genome shotgun (WGS) entry which is preliminary data.</text>
</comment>
<evidence type="ECO:0000256" key="1">
    <source>
        <dbReference type="SAM" id="MobiDB-lite"/>
    </source>
</evidence>
<feature type="compositionally biased region" description="Basic and acidic residues" evidence="1">
    <location>
        <begin position="440"/>
        <end position="471"/>
    </location>
</feature>
<evidence type="ECO:0000313" key="3">
    <source>
        <dbReference type="EMBL" id="OHT13081.1"/>
    </source>
</evidence>
<dbReference type="InterPro" id="IPR002013">
    <property type="entry name" value="SAC_dom"/>
</dbReference>
<dbReference type="AlphaFoldDB" id="A0A1J4KP58"/>
<gene>
    <name evidence="3" type="ORF">TRFO_03518</name>
</gene>
<dbReference type="Pfam" id="PF02383">
    <property type="entry name" value="Syja_N"/>
    <property type="match status" value="1"/>
</dbReference>
<accession>A0A1J4KP58</accession>
<feature type="compositionally biased region" description="Polar residues" evidence="1">
    <location>
        <begin position="375"/>
        <end position="387"/>
    </location>
</feature>
<dbReference type="PROSITE" id="PS50275">
    <property type="entry name" value="SAC"/>
    <property type="match status" value="1"/>
</dbReference>
<feature type="compositionally biased region" description="Basic and acidic residues" evidence="1">
    <location>
        <begin position="388"/>
        <end position="404"/>
    </location>
</feature>
<name>A0A1J4KP58_9EUKA</name>
<organism evidence="3 4">
    <name type="scientific">Tritrichomonas foetus</name>
    <dbReference type="NCBI Taxonomy" id="1144522"/>
    <lineage>
        <taxon>Eukaryota</taxon>
        <taxon>Metamonada</taxon>
        <taxon>Parabasalia</taxon>
        <taxon>Tritrichomonadida</taxon>
        <taxon>Tritrichomonadidae</taxon>
        <taxon>Tritrichomonas</taxon>
    </lineage>
</organism>
<protein>
    <recommendedName>
        <fullName evidence="2">SAC domain-containing protein</fullName>
    </recommendedName>
</protein>
<evidence type="ECO:0000259" key="2">
    <source>
        <dbReference type="PROSITE" id="PS50275"/>
    </source>
</evidence>
<dbReference type="PANTHER" id="PTHR46817:SF1">
    <property type="entry name" value="SAC DOMAIN-CONTAINING PROTEIN"/>
    <property type="match status" value="1"/>
</dbReference>
<dbReference type="Proteomes" id="UP000179807">
    <property type="component" value="Unassembled WGS sequence"/>
</dbReference>
<dbReference type="GeneID" id="94826049"/>
<proteinExistence type="predicted"/>
<dbReference type="VEuPathDB" id="TrichDB:TRFO_03518"/>
<dbReference type="OrthoDB" id="10250912at2759"/>
<evidence type="ECO:0000313" key="4">
    <source>
        <dbReference type="Proteomes" id="UP000179807"/>
    </source>
</evidence>
<sequence length="1191" mass="136039">MRSTTVDALYSSNGFWYIVVSPSSTKETYIITVDTTTGNPLYTGIPFIDIFPDHSMALKALTDIGAQVKIHGDGLIGLATTENSSTIGIVDYSKVTAHVPPRHKIRTVRHTSFIHIPLRGNNSKSSIFEDFQINENHFFCDTYDLTRLYPVDGISNPDRGFVWNNGWIKPFEILGIPQVCINLVQGVCVSKDFDKFGFSLAYVCRRSVLNPGTRYAARGLNDLNSPGNEVECELLFFKDDEFWSESWRRGSIPIRWKTVLTSKLASPKHTVDKDYFNGTCEYFKLLTERFGNIPIRCVSLLQTESDHAENEIKEFFTKALGQLFEHGIENVFFTPFDLNAHLHADGSGEAMMDFLSYIGPLGDGDGFTHGKFKSQKQTETNEPQAKPQQEEEQKVEGEEQKVEGEEQQVEGEGEQKVEGEGEQKVEGEGEQKVEEEEEQKVEGEDEQKAEGEEQRIEGEEEQKEKEREQKKSVEFKEVIEKDKSKDLLLDYGYEILERQQGLMRFNCADSLDRTNLATFYYAMKAAADWCKEKKVGLTKTPDADPYQPNLIIDQTIIDFLAIAFVNSGNVVSRLYTNTQAIKTNAIKKFSPSIVVSSSDTNITLQRRMQNVVNDPNRQKLIEMWTKPPPLSWYHRIDPRHMFVVPNINNSGENDTSIVQFPRAVFSPNIQQFDIESQELQMCLPTPMVLFSIMILMYPTNQKLNGVHITGGMDINHMDRIADVLLPQVESPTWLRYKPGNAIKWGYETHSQRYIRFLSFKFDSDDSKFSVGSIRIEAKSVFSREPVIIPHKMISLPENEEKEAEAKFEESFNEFLKSPRTLYDSIQLEKVRLDLNVHEDFRSKLALSRSISPWLVDTRSQLLATPTFLCALCGNPYGDMPKYFSPSDDVPSMIKPCKERNSGHSFPICPKCYEKAENLSKFTENYENEYKSIEIQPPHFETAGANDDFGEGIQCITNEATAAFLNEENSLLWHDGGSLVLQNNEEKDFLLFIVKQAIVLKIVINSTSDSFEVYDEKQNKLEMNRLNDNQIEFIFNEQPITQRLKFSIKSFQNDLELNRLQVYYIGTEYPIEEISPHPAEHLRTTHPALVTSTYEPSSRTETLKLDRESRIKAIMVEMVVEKGVTVPLSLYIAMYKKGELAGYKHIILPEASNGSKLWYKIDKDGVLADTVKVFYADRVATMRPHNLKFVIH</sequence>